<keyword evidence="1" id="KW-0472">Membrane</keyword>
<feature type="transmembrane region" description="Helical" evidence="1">
    <location>
        <begin position="110"/>
        <end position="129"/>
    </location>
</feature>
<organism evidence="2 4">
    <name type="scientific">Lysinibacillus sphaericus</name>
    <name type="common">Bacillus sphaericus</name>
    <dbReference type="NCBI Taxonomy" id="1421"/>
    <lineage>
        <taxon>Bacteria</taxon>
        <taxon>Bacillati</taxon>
        <taxon>Bacillota</taxon>
        <taxon>Bacilli</taxon>
        <taxon>Bacillales</taxon>
        <taxon>Bacillaceae</taxon>
        <taxon>Lysinibacillus</taxon>
    </lineage>
</organism>
<feature type="transmembrane region" description="Helical" evidence="1">
    <location>
        <begin position="82"/>
        <end position="104"/>
    </location>
</feature>
<dbReference type="RefSeq" id="WP_024363599.1">
    <property type="nucleotide sequence ID" value="NZ_BJNS01000001.1"/>
</dbReference>
<evidence type="ECO:0000313" key="3">
    <source>
        <dbReference type="EMBL" id="SUV16880.1"/>
    </source>
</evidence>
<dbReference type="EMBL" id="CP019980">
    <property type="protein sequence ID" value="AVK97235.1"/>
    <property type="molecule type" value="Genomic_DNA"/>
</dbReference>
<name>A0A2S0K1G9_LYSSH</name>
<dbReference type="Proteomes" id="UP000255295">
    <property type="component" value="Unassembled WGS sequence"/>
</dbReference>
<keyword evidence="1" id="KW-0812">Transmembrane</keyword>
<reference evidence="3 5" key="2">
    <citation type="submission" date="2018-06" db="EMBL/GenBank/DDBJ databases">
        <authorList>
            <consortium name="Pathogen Informatics"/>
            <person name="Doyle S."/>
        </authorList>
    </citation>
    <scope>NUCLEOTIDE SEQUENCE [LARGE SCALE GENOMIC DNA]</scope>
    <source>
        <strain evidence="3 5">NCTC10338</strain>
    </source>
</reference>
<feature type="transmembrane region" description="Helical" evidence="1">
    <location>
        <begin position="21"/>
        <end position="43"/>
    </location>
</feature>
<protein>
    <submittedName>
        <fullName evidence="2">Uncharacterized protein</fullName>
    </submittedName>
</protein>
<feature type="transmembrane region" description="Helical" evidence="1">
    <location>
        <begin position="49"/>
        <end position="70"/>
    </location>
</feature>
<dbReference type="GeneID" id="48277243"/>
<evidence type="ECO:0000256" key="1">
    <source>
        <dbReference type="SAM" id="Phobius"/>
    </source>
</evidence>
<feature type="transmembrane region" description="Helical" evidence="1">
    <location>
        <begin position="158"/>
        <end position="174"/>
    </location>
</feature>
<dbReference type="Proteomes" id="UP000238825">
    <property type="component" value="Chromosome"/>
</dbReference>
<sequence length="184" mass="20834">MNINTSLHVLLNDIAQKQKKGLPFIMASLFIWGVITTIALLPIDLMIKNIGILSCGALLFPVSIVCAKIVNVDLFYKENPLINGLLIATNNQILYLIICILLLIKAPMLVLPAYAIIYGAHLLPYAFFYQSKNYQYSSIFICIAILVSMLFFHLNSMYIPIIVEVGVLFLFLMLKKEIKKHREL</sequence>
<evidence type="ECO:0000313" key="4">
    <source>
        <dbReference type="Proteomes" id="UP000238825"/>
    </source>
</evidence>
<evidence type="ECO:0000313" key="2">
    <source>
        <dbReference type="EMBL" id="AVK97235.1"/>
    </source>
</evidence>
<gene>
    <name evidence="2" type="ORF">LS41612_13665</name>
    <name evidence="3" type="ORF">NCTC10338_01966</name>
</gene>
<reference evidence="2 4" key="1">
    <citation type="submission" date="2017-03" db="EMBL/GenBank/DDBJ databases">
        <title>The whole genome sequencing and assembly of Lysinibacillus sphaericus DSM 28T strain.</title>
        <authorList>
            <person name="Lee Y.-J."/>
            <person name="Yi H."/>
            <person name="Bahn Y.-S."/>
            <person name="Kim J.F."/>
            <person name="Lee D.-W."/>
        </authorList>
    </citation>
    <scope>NUCLEOTIDE SEQUENCE [LARGE SCALE GENOMIC DNA]</scope>
    <source>
        <strain evidence="2 4">DSM 28</strain>
    </source>
</reference>
<dbReference type="InterPro" id="IPR053824">
    <property type="entry name" value="DUF7010"/>
</dbReference>
<dbReference type="AlphaFoldDB" id="A0A2S0K1G9"/>
<accession>A0A2S0K1G9</accession>
<dbReference type="Pfam" id="PF22765">
    <property type="entry name" value="DUF7010"/>
    <property type="match status" value="1"/>
</dbReference>
<proteinExistence type="predicted"/>
<dbReference type="EMBL" id="UFSZ01000001">
    <property type="protein sequence ID" value="SUV16880.1"/>
    <property type="molecule type" value="Genomic_DNA"/>
</dbReference>
<keyword evidence="1" id="KW-1133">Transmembrane helix</keyword>
<feature type="transmembrane region" description="Helical" evidence="1">
    <location>
        <begin position="136"/>
        <end position="152"/>
    </location>
</feature>
<evidence type="ECO:0000313" key="5">
    <source>
        <dbReference type="Proteomes" id="UP000255295"/>
    </source>
</evidence>